<dbReference type="NCBIfam" id="TIGR00133">
    <property type="entry name" value="gatB"/>
    <property type="match status" value="1"/>
</dbReference>
<evidence type="ECO:0000256" key="10">
    <source>
        <dbReference type="ARBA" id="ARBA00047913"/>
    </source>
</evidence>
<dbReference type="GO" id="GO:0005524">
    <property type="term" value="F:ATP binding"/>
    <property type="evidence" value="ECO:0007669"/>
    <property type="project" value="UniProtKB-KW"/>
</dbReference>
<comment type="catalytic activity">
    <reaction evidence="10 11">
        <text>L-glutamyl-tRNA(Gln) + L-glutamine + ATP + H2O = L-glutaminyl-tRNA(Gln) + L-glutamate + ADP + phosphate + H(+)</text>
        <dbReference type="Rhea" id="RHEA:17521"/>
        <dbReference type="Rhea" id="RHEA-COMP:9681"/>
        <dbReference type="Rhea" id="RHEA-COMP:9684"/>
        <dbReference type="ChEBI" id="CHEBI:15377"/>
        <dbReference type="ChEBI" id="CHEBI:15378"/>
        <dbReference type="ChEBI" id="CHEBI:29985"/>
        <dbReference type="ChEBI" id="CHEBI:30616"/>
        <dbReference type="ChEBI" id="CHEBI:43474"/>
        <dbReference type="ChEBI" id="CHEBI:58359"/>
        <dbReference type="ChEBI" id="CHEBI:78520"/>
        <dbReference type="ChEBI" id="CHEBI:78521"/>
        <dbReference type="ChEBI" id="CHEBI:456216"/>
    </reaction>
</comment>
<dbReference type="SMART" id="SM00845">
    <property type="entry name" value="GatB_Yqey"/>
    <property type="match status" value="1"/>
</dbReference>
<dbReference type="Gene3D" id="1.10.150.380">
    <property type="entry name" value="GatB domain, N-terminal subdomain"/>
    <property type="match status" value="1"/>
</dbReference>
<comment type="similarity">
    <text evidence="1 11">Belongs to the GatB/GatE family. GatB subfamily.</text>
</comment>
<evidence type="ECO:0000256" key="6">
    <source>
        <dbReference type="ARBA" id="ARBA00022840"/>
    </source>
</evidence>
<dbReference type="Proteomes" id="UP000326061">
    <property type="component" value="Chromosome"/>
</dbReference>
<dbReference type="NCBIfam" id="NF004012">
    <property type="entry name" value="PRK05477.1-2"/>
    <property type="match status" value="1"/>
</dbReference>
<dbReference type="PROSITE" id="PS01234">
    <property type="entry name" value="GATB"/>
    <property type="match status" value="1"/>
</dbReference>
<dbReference type="KEGG" id="suln:FJR47_06215"/>
<dbReference type="NCBIfam" id="NF004014">
    <property type="entry name" value="PRK05477.1-4"/>
    <property type="match status" value="1"/>
</dbReference>
<sequence>MFETVIGLEVHVQLNTKSKLFCSCPTSFNHKQNTNTCPTCLALPGALPVLNKEVLHKSVMLGEAIDATINQTSYFDRKSYFYPDSPSAYQITQLYTPVIEHGKLRIDFLEEGAQHQKSGSHKTIRINRAHIEADAGKNIHEGDISKVDLNRAGTPLLEIVSEPDMRSAEEAILYLKKLHSIIRYLDIGDANMQEGSFRVDVNVSIRPKGDEKLYTRVEIKNINSFRFIQKAIELEVARQTEAWEDGVYDKEIVQETRLFDQVKQETRSMRGKEEAADYRYFPEPDLLKAVVTDEMMEEFSKIPELPDEKMERFVRDYGMSEYNAIVVTSSVEMAHFFEAMMEEGISAKNAITWLTVELQARLKGDVNITNSPIDAKKLGFLVKRIEDGTISGKAAKEVLDYLMQNSVDVDSAIDTLGLKQVSDTGAIEAICDAIIAANGDKAEQYKNGKDKLFGFFVGQVMKESKGSANPQTVNEILKTKLG</sequence>
<evidence type="ECO:0000256" key="8">
    <source>
        <dbReference type="ARBA" id="ARBA00024799"/>
    </source>
</evidence>
<dbReference type="RefSeq" id="WP_152299585.1">
    <property type="nucleotide sequence ID" value="NZ_CP041166.1"/>
</dbReference>
<name>A0AAJ4DMT9_9BACT</name>
<dbReference type="InterPro" id="IPR017958">
    <property type="entry name" value="Gln-tRNA_amidoTrfase_suB_CS"/>
</dbReference>
<evidence type="ECO:0000256" key="2">
    <source>
        <dbReference type="ARBA" id="ARBA00011123"/>
    </source>
</evidence>
<comment type="function">
    <text evidence="8 11">Allows the formation of correctly charged Asn-tRNA(Asn) or Gln-tRNA(Gln) through the transamidation of misacylated Asp-tRNA(Asn) or Glu-tRNA(Gln) in organisms which lack either or both of asparaginyl-tRNA or glutaminyl-tRNA synthetases. The reaction takes place in the presence of glutamine and ATP through an activated phospho-Asp-tRNA(Asn) or phospho-Glu-tRNA(Gln).</text>
</comment>
<dbReference type="InterPro" id="IPR003789">
    <property type="entry name" value="Asn/Gln_tRNA_amidoTrase-B-like"/>
</dbReference>
<keyword evidence="4 11" id="KW-0436">Ligase</keyword>
<evidence type="ECO:0000256" key="9">
    <source>
        <dbReference type="ARBA" id="ARBA00047380"/>
    </source>
</evidence>
<evidence type="ECO:0000313" key="14">
    <source>
        <dbReference type="Proteomes" id="UP000326061"/>
    </source>
</evidence>
<keyword evidence="7 11" id="KW-0648">Protein biosynthesis</keyword>
<protein>
    <recommendedName>
        <fullName evidence="3 11">Aspartyl/glutamyl-tRNA(Asn/Gln) amidotransferase subunit B</fullName>
        <shortName evidence="11">Asp/Glu-ADT subunit B</shortName>
        <ecNumber evidence="11">6.3.5.-</ecNumber>
    </recommendedName>
</protein>
<evidence type="ECO:0000256" key="4">
    <source>
        <dbReference type="ARBA" id="ARBA00022598"/>
    </source>
</evidence>
<keyword evidence="5 11" id="KW-0547">Nucleotide-binding</keyword>
<dbReference type="GO" id="GO:0006412">
    <property type="term" value="P:translation"/>
    <property type="evidence" value="ECO:0007669"/>
    <property type="project" value="UniProtKB-UniRule"/>
</dbReference>
<accession>A0AAJ4DMT9</accession>
<dbReference type="GO" id="GO:0050567">
    <property type="term" value="F:glutaminyl-tRNA synthase (glutamine-hydrolyzing) activity"/>
    <property type="evidence" value="ECO:0007669"/>
    <property type="project" value="UniProtKB-UniRule"/>
</dbReference>
<dbReference type="Gene3D" id="1.10.10.410">
    <property type="match status" value="1"/>
</dbReference>
<dbReference type="InterPro" id="IPR042114">
    <property type="entry name" value="GatB_C_1"/>
</dbReference>
<dbReference type="Pfam" id="PF02637">
    <property type="entry name" value="GatB_Yqey"/>
    <property type="match status" value="1"/>
</dbReference>
<evidence type="ECO:0000256" key="7">
    <source>
        <dbReference type="ARBA" id="ARBA00022917"/>
    </source>
</evidence>
<dbReference type="GO" id="GO:0070681">
    <property type="term" value="P:glutaminyl-tRNAGln biosynthesis via transamidation"/>
    <property type="evidence" value="ECO:0007669"/>
    <property type="project" value="TreeGrafter"/>
</dbReference>
<dbReference type="SUPFAM" id="SSF55931">
    <property type="entry name" value="Glutamine synthetase/guanido kinase"/>
    <property type="match status" value="1"/>
</dbReference>
<feature type="domain" description="Asn/Gln amidotransferase" evidence="12">
    <location>
        <begin position="335"/>
        <end position="481"/>
    </location>
</feature>
<dbReference type="PANTHER" id="PTHR11659">
    <property type="entry name" value="GLUTAMYL-TRNA GLN AMIDOTRANSFERASE SUBUNIT B MITOCHONDRIAL AND PROKARYOTIC PET112-RELATED"/>
    <property type="match status" value="1"/>
</dbReference>
<reference evidence="14" key="1">
    <citation type="submission" date="2019-06" db="EMBL/GenBank/DDBJ databases">
        <title>Sulfurimonas gotlandica sp. nov., a chemoautotrophic and psychrotolerant epsilonproteobacterium isolated from a pelagic redoxcline, and an emended description of the genus Sulfurimonas.</title>
        <authorList>
            <person name="Wang S."/>
            <person name="Jiang L."/>
            <person name="Shao Z."/>
        </authorList>
    </citation>
    <scope>NUCLEOTIDE SEQUENCE [LARGE SCALE GENOMIC DNA]</scope>
    <source>
        <strain evidence="14">1-1N</strain>
    </source>
</reference>
<evidence type="ECO:0000256" key="3">
    <source>
        <dbReference type="ARBA" id="ARBA00016923"/>
    </source>
</evidence>
<dbReference type="InterPro" id="IPR023168">
    <property type="entry name" value="GatB_Yqey_C_2"/>
</dbReference>
<dbReference type="HAMAP" id="MF_00121">
    <property type="entry name" value="GatB"/>
    <property type="match status" value="1"/>
</dbReference>
<dbReference type="EMBL" id="CP041166">
    <property type="protein sequence ID" value="QFR43522.1"/>
    <property type="molecule type" value="Genomic_DNA"/>
</dbReference>
<evidence type="ECO:0000313" key="13">
    <source>
        <dbReference type="EMBL" id="QFR43522.1"/>
    </source>
</evidence>
<dbReference type="InterPro" id="IPR006075">
    <property type="entry name" value="Asn/Gln-tRNA_Trfase_suB/E_cat"/>
</dbReference>
<comment type="subunit">
    <text evidence="2 11">Heterotrimer of A, B and C subunits.</text>
</comment>
<comment type="catalytic activity">
    <reaction evidence="9 11">
        <text>L-aspartyl-tRNA(Asn) + L-glutamine + ATP + H2O = L-asparaginyl-tRNA(Asn) + L-glutamate + ADP + phosphate + 2 H(+)</text>
        <dbReference type="Rhea" id="RHEA:14513"/>
        <dbReference type="Rhea" id="RHEA-COMP:9674"/>
        <dbReference type="Rhea" id="RHEA-COMP:9677"/>
        <dbReference type="ChEBI" id="CHEBI:15377"/>
        <dbReference type="ChEBI" id="CHEBI:15378"/>
        <dbReference type="ChEBI" id="CHEBI:29985"/>
        <dbReference type="ChEBI" id="CHEBI:30616"/>
        <dbReference type="ChEBI" id="CHEBI:43474"/>
        <dbReference type="ChEBI" id="CHEBI:58359"/>
        <dbReference type="ChEBI" id="CHEBI:78515"/>
        <dbReference type="ChEBI" id="CHEBI:78516"/>
        <dbReference type="ChEBI" id="CHEBI:456216"/>
    </reaction>
</comment>
<dbReference type="PANTHER" id="PTHR11659:SF0">
    <property type="entry name" value="GLUTAMYL-TRNA(GLN) AMIDOTRANSFERASE SUBUNIT B, MITOCHONDRIAL"/>
    <property type="match status" value="1"/>
</dbReference>
<proteinExistence type="inferred from homology"/>
<dbReference type="InterPro" id="IPR018027">
    <property type="entry name" value="Asn/Gln_amidotransferase"/>
</dbReference>
<dbReference type="AlphaFoldDB" id="A0AAJ4DMT9"/>
<dbReference type="FunFam" id="1.10.10.410:FF:000001">
    <property type="entry name" value="Aspartyl/glutamyl-tRNA(Asn/Gln) amidotransferase subunit B"/>
    <property type="match status" value="1"/>
</dbReference>
<dbReference type="Pfam" id="PF02934">
    <property type="entry name" value="GatB_N"/>
    <property type="match status" value="1"/>
</dbReference>
<evidence type="ECO:0000256" key="1">
    <source>
        <dbReference type="ARBA" id="ARBA00005306"/>
    </source>
</evidence>
<evidence type="ECO:0000256" key="5">
    <source>
        <dbReference type="ARBA" id="ARBA00022741"/>
    </source>
</evidence>
<evidence type="ECO:0000256" key="11">
    <source>
        <dbReference type="HAMAP-Rule" id="MF_00121"/>
    </source>
</evidence>
<dbReference type="InterPro" id="IPR004413">
    <property type="entry name" value="GatB"/>
</dbReference>
<keyword evidence="6 11" id="KW-0067">ATP-binding</keyword>
<dbReference type="InterPro" id="IPR014746">
    <property type="entry name" value="Gln_synth/guanido_kin_cat_dom"/>
</dbReference>
<evidence type="ECO:0000259" key="12">
    <source>
        <dbReference type="SMART" id="SM00845"/>
    </source>
</evidence>
<dbReference type="InterPro" id="IPR017959">
    <property type="entry name" value="Asn/Gln-tRNA_amidoTrfase_suB/E"/>
</dbReference>
<gene>
    <name evidence="11 13" type="primary">gatB</name>
    <name evidence="13" type="ORF">FJR47_06215</name>
</gene>
<keyword evidence="14" id="KW-1185">Reference proteome</keyword>
<dbReference type="EC" id="6.3.5.-" evidence="11"/>
<dbReference type="SUPFAM" id="SSF89095">
    <property type="entry name" value="GatB/YqeY motif"/>
    <property type="match status" value="1"/>
</dbReference>
<organism evidence="13 14">
    <name type="scientific">Sulfurimonas xiamenensis</name>
    <dbReference type="NCBI Taxonomy" id="2590021"/>
    <lineage>
        <taxon>Bacteria</taxon>
        <taxon>Pseudomonadati</taxon>
        <taxon>Campylobacterota</taxon>
        <taxon>Epsilonproteobacteria</taxon>
        <taxon>Campylobacterales</taxon>
        <taxon>Sulfurimonadaceae</taxon>
        <taxon>Sulfurimonas</taxon>
    </lineage>
</organism>